<evidence type="ECO:0000256" key="4">
    <source>
        <dbReference type="ARBA" id="ARBA00023239"/>
    </source>
</evidence>
<evidence type="ECO:0000313" key="6">
    <source>
        <dbReference type="EMBL" id="THH34735.1"/>
    </source>
</evidence>
<evidence type="ECO:0000256" key="3">
    <source>
        <dbReference type="ARBA" id="ARBA00022833"/>
    </source>
</evidence>
<name>A0A4S4N855_9RHOB</name>
<accession>A0A4S4N855</accession>
<dbReference type="Gene3D" id="3.90.1590.10">
    <property type="entry name" value="glutathione-dependent formaldehyde- activating enzyme (gfa)"/>
    <property type="match status" value="1"/>
</dbReference>
<proteinExistence type="inferred from homology"/>
<dbReference type="AlphaFoldDB" id="A0A4S4N855"/>
<evidence type="ECO:0000313" key="7">
    <source>
        <dbReference type="Proteomes" id="UP000306602"/>
    </source>
</evidence>
<evidence type="ECO:0000256" key="2">
    <source>
        <dbReference type="ARBA" id="ARBA00022723"/>
    </source>
</evidence>
<dbReference type="Pfam" id="PF04828">
    <property type="entry name" value="GFA"/>
    <property type="match status" value="1"/>
</dbReference>
<keyword evidence="4" id="KW-0456">Lyase</keyword>
<dbReference type="GO" id="GO:0016846">
    <property type="term" value="F:carbon-sulfur lyase activity"/>
    <property type="evidence" value="ECO:0007669"/>
    <property type="project" value="InterPro"/>
</dbReference>
<dbReference type="PANTHER" id="PTHR33337">
    <property type="entry name" value="GFA DOMAIN-CONTAINING PROTEIN"/>
    <property type="match status" value="1"/>
</dbReference>
<dbReference type="PANTHER" id="PTHR33337:SF40">
    <property type="entry name" value="CENP-V_GFA DOMAIN-CONTAINING PROTEIN-RELATED"/>
    <property type="match status" value="1"/>
</dbReference>
<gene>
    <name evidence="6" type="ORF">E4Z66_17355</name>
</gene>
<comment type="similarity">
    <text evidence="1">Belongs to the Gfa family.</text>
</comment>
<protein>
    <submittedName>
        <fullName evidence="6">GFA family protein</fullName>
    </submittedName>
</protein>
<dbReference type="PROSITE" id="PS51891">
    <property type="entry name" value="CENP_V_GFA"/>
    <property type="match status" value="1"/>
</dbReference>
<reference evidence="6 7" key="1">
    <citation type="submission" date="2019-04" db="EMBL/GenBank/DDBJ databases">
        <title>Shimia ponticola sp. nov., isolated from seawater.</title>
        <authorList>
            <person name="Kim Y.-O."/>
            <person name="Yoon J.-H."/>
        </authorList>
    </citation>
    <scope>NUCLEOTIDE SEQUENCE [LARGE SCALE GENOMIC DNA]</scope>
    <source>
        <strain evidence="6 7">MYP11</strain>
    </source>
</reference>
<dbReference type="InterPro" id="IPR011057">
    <property type="entry name" value="Mss4-like_sf"/>
</dbReference>
<keyword evidence="3" id="KW-0862">Zinc</keyword>
<evidence type="ECO:0000259" key="5">
    <source>
        <dbReference type="PROSITE" id="PS51891"/>
    </source>
</evidence>
<dbReference type="RefSeq" id="WP_136464322.1">
    <property type="nucleotide sequence ID" value="NZ_SRKY01000005.1"/>
</dbReference>
<sequence length="138" mass="14838">MAQHLKGQCLCGAVTVSARAEDAPRLRVCHCDMCQRHCSGGFFSIETEQAGLRIDGPVGVYESSDWAERGFCSLCGSTLYYRTPADGVRNLSAGLFDNAGNGDLTTEFYSDMCPQGYALAGQHSRLSATETIALFAPK</sequence>
<dbReference type="GO" id="GO:0046872">
    <property type="term" value="F:metal ion binding"/>
    <property type="evidence" value="ECO:0007669"/>
    <property type="project" value="UniProtKB-KW"/>
</dbReference>
<dbReference type="InterPro" id="IPR006913">
    <property type="entry name" value="CENP-V/GFA"/>
</dbReference>
<keyword evidence="2" id="KW-0479">Metal-binding</keyword>
<dbReference type="EMBL" id="SRKY01000005">
    <property type="protein sequence ID" value="THH34735.1"/>
    <property type="molecule type" value="Genomic_DNA"/>
</dbReference>
<evidence type="ECO:0000256" key="1">
    <source>
        <dbReference type="ARBA" id="ARBA00005495"/>
    </source>
</evidence>
<organism evidence="6 7">
    <name type="scientific">Aliishimia ponticola</name>
    <dbReference type="NCBI Taxonomy" id="2499833"/>
    <lineage>
        <taxon>Bacteria</taxon>
        <taxon>Pseudomonadati</taxon>
        <taxon>Pseudomonadota</taxon>
        <taxon>Alphaproteobacteria</taxon>
        <taxon>Rhodobacterales</taxon>
        <taxon>Paracoccaceae</taxon>
        <taxon>Aliishimia</taxon>
    </lineage>
</organism>
<keyword evidence="7" id="KW-1185">Reference proteome</keyword>
<dbReference type="OrthoDB" id="9807246at2"/>
<dbReference type="Proteomes" id="UP000306602">
    <property type="component" value="Unassembled WGS sequence"/>
</dbReference>
<dbReference type="SUPFAM" id="SSF51316">
    <property type="entry name" value="Mss4-like"/>
    <property type="match status" value="1"/>
</dbReference>
<comment type="caution">
    <text evidence="6">The sequence shown here is derived from an EMBL/GenBank/DDBJ whole genome shotgun (WGS) entry which is preliminary data.</text>
</comment>
<feature type="domain" description="CENP-V/GFA" evidence="5">
    <location>
        <begin position="5"/>
        <end position="118"/>
    </location>
</feature>